<dbReference type="Gene3D" id="1.10.510.10">
    <property type="entry name" value="Transferase(Phosphotransferase) domain 1"/>
    <property type="match status" value="1"/>
</dbReference>
<evidence type="ECO:0000256" key="3">
    <source>
        <dbReference type="ARBA" id="ARBA00016885"/>
    </source>
</evidence>
<dbReference type="InterPro" id="IPR017348">
    <property type="entry name" value="PIM1/2/3"/>
</dbReference>
<feature type="binding site" evidence="14 15">
    <location>
        <position position="39"/>
    </location>
    <ligand>
        <name>ATP</name>
        <dbReference type="ChEBI" id="CHEBI:30616"/>
    </ligand>
</feature>
<dbReference type="SMART" id="SM00220">
    <property type="entry name" value="S_TKc"/>
    <property type="match status" value="1"/>
</dbReference>
<comment type="subcellular location">
    <subcellularLocation>
        <location evidence="1">Host cytoplasm</location>
    </subcellularLocation>
</comment>
<dbReference type="CDD" id="cd14005">
    <property type="entry name" value="STKc_PIM"/>
    <property type="match status" value="1"/>
</dbReference>
<dbReference type="FunFam" id="1.10.510.10:FF:000571">
    <property type="entry name" value="Maternal embryonic leucine zipper kinase"/>
    <property type="match status" value="1"/>
</dbReference>
<dbReference type="EC" id="2.7.11.1" evidence="2"/>
<evidence type="ECO:0000256" key="8">
    <source>
        <dbReference type="ARBA" id="ARBA00022777"/>
    </source>
</evidence>
<dbReference type="PROSITE" id="PS00107">
    <property type="entry name" value="PROTEIN_KINASE_ATP"/>
    <property type="match status" value="1"/>
</dbReference>
<dbReference type="GO" id="GO:0043066">
    <property type="term" value="P:negative regulation of apoptotic process"/>
    <property type="evidence" value="ECO:0007669"/>
    <property type="project" value="InterPro"/>
</dbReference>
<dbReference type="EMBL" id="CADEPI010000133">
    <property type="protein sequence ID" value="CAB3376804.1"/>
    <property type="molecule type" value="Genomic_DNA"/>
</dbReference>
<feature type="domain" description="Protein kinase" evidence="18">
    <location>
        <begin position="11"/>
        <end position="269"/>
    </location>
</feature>
<feature type="region of interest" description="Disordered" evidence="17">
    <location>
        <begin position="288"/>
        <end position="318"/>
    </location>
</feature>
<reference evidence="19 20" key="1">
    <citation type="submission" date="2020-04" db="EMBL/GenBank/DDBJ databases">
        <authorList>
            <person name="Alioto T."/>
            <person name="Alioto T."/>
            <person name="Gomez Garrido J."/>
        </authorList>
    </citation>
    <scope>NUCLEOTIDE SEQUENCE [LARGE SCALE GENOMIC DNA]</scope>
</reference>
<comment type="catalytic activity">
    <reaction evidence="12">
        <text>L-seryl-[protein] + ATP = O-phospho-L-seryl-[protein] + ADP + H(+)</text>
        <dbReference type="Rhea" id="RHEA:17989"/>
        <dbReference type="Rhea" id="RHEA-COMP:9863"/>
        <dbReference type="Rhea" id="RHEA-COMP:11604"/>
        <dbReference type="ChEBI" id="CHEBI:15378"/>
        <dbReference type="ChEBI" id="CHEBI:29999"/>
        <dbReference type="ChEBI" id="CHEBI:30616"/>
        <dbReference type="ChEBI" id="CHEBI:83421"/>
        <dbReference type="ChEBI" id="CHEBI:456216"/>
        <dbReference type="EC" id="2.7.11.1"/>
    </reaction>
</comment>
<evidence type="ECO:0000256" key="10">
    <source>
        <dbReference type="ARBA" id="ARBA00023200"/>
    </source>
</evidence>
<evidence type="ECO:0000256" key="5">
    <source>
        <dbReference type="ARBA" id="ARBA00022553"/>
    </source>
</evidence>
<evidence type="ECO:0000256" key="7">
    <source>
        <dbReference type="ARBA" id="ARBA00022741"/>
    </source>
</evidence>
<dbReference type="SUPFAM" id="SSF56112">
    <property type="entry name" value="Protein kinase-like (PK-like)"/>
    <property type="match status" value="1"/>
</dbReference>
<evidence type="ECO:0000259" key="18">
    <source>
        <dbReference type="PROSITE" id="PS50011"/>
    </source>
</evidence>
<evidence type="ECO:0000256" key="12">
    <source>
        <dbReference type="ARBA" id="ARBA00048679"/>
    </source>
</evidence>
<keyword evidence="20" id="KW-1185">Reference proteome</keyword>
<evidence type="ECO:0000313" key="19">
    <source>
        <dbReference type="EMBL" id="CAB3376804.1"/>
    </source>
</evidence>
<keyword evidence="4 16" id="KW-0723">Serine/threonine-protein kinase</keyword>
<keyword evidence="10" id="KW-1035">Host cytoplasm</keyword>
<evidence type="ECO:0000313" key="20">
    <source>
        <dbReference type="Proteomes" id="UP000494165"/>
    </source>
</evidence>
<comment type="catalytic activity">
    <reaction evidence="11">
        <text>L-threonyl-[protein] + ATP = O-phospho-L-threonyl-[protein] + ADP + H(+)</text>
        <dbReference type="Rhea" id="RHEA:46608"/>
        <dbReference type="Rhea" id="RHEA-COMP:11060"/>
        <dbReference type="Rhea" id="RHEA-COMP:11605"/>
        <dbReference type="ChEBI" id="CHEBI:15378"/>
        <dbReference type="ChEBI" id="CHEBI:30013"/>
        <dbReference type="ChEBI" id="CHEBI:30616"/>
        <dbReference type="ChEBI" id="CHEBI:61977"/>
        <dbReference type="ChEBI" id="CHEBI:456216"/>
        <dbReference type="EC" id="2.7.11.1"/>
    </reaction>
</comment>
<organism evidence="19 20">
    <name type="scientific">Cloeon dipterum</name>
    <dbReference type="NCBI Taxonomy" id="197152"/>
    <lineage>
        <taxon>Eukaryota</taxon>
        <taxon>Metazoa</taxon>
        <taxon>Ecdysozoa</taxon>
        <taxon>Arthropoda</taxon>
        <taxon>Hexapoda</taxon>
        <taxon>Insecta</taxon>
        <taxon>Pterygota</taxon>
        <taxon>Palaeoptera</taxon>
        <taxon>Ephemeroptera</taxon>
        <taxon>Pisciforma</taxon>
        <taxon>Baetidae</taxon>
        <taxon>Cloeon</taxon>
    </lineage>
</organism>
<dbReference type="PROSITE" id="PS00108">
    <property type="entry name" value="PROTEIN_KINASE_ST"/>
    <property type="match status" value="1"/>
</dbReference>
<evidence type="ECO:0000256" key="14">
    <source>
        <dbReference type="PIRSR" id="PIRSR037993-2"/>
    </source>
</evidence>
<feature type="active site" description="Proton acceptor" evidence="13">
    <location>
        <position position="137"/>
    </location>
</feature>
<proteinExistence type="inferred from homology"/>
<dbReference type="InterPro" id="IPR008271">
    <property type="entry name" value="Ser/Thr_kinase_AS"/>
</dbReference>
<dbReference type="AlphaFoldDB" id="A0A8S1D795"/>
<evidence type="ECO:0000256" key="4">
    <source>
        <dbReference type="ARBA" id="ARBA00022527"/>
    </source>
</evidence>
<dbReference type="Proteomes" id="UP000494165">
    <property type="component" value="Unassembled WGS sequence"/>
</dbReference>
<keyword evidence="6" id="KW-0808">Transferase</keyword>
<dbReference type="InterPro" id="IPR051138">
    <property type="entry name" value="PIM_Ser/Thr_kinase"/>
</dbReference>
<keyword evidence="5" id="KW-0597">Phosphoprotein</keyword>
<gene>
    <name evidence="19" type="ORF">CLODIP_2_CD12760</name>
</gene>
<sequence length="318" mass="35995">MTYRDQFDRLYRVGPCLGKGGFGVVYAGLRNDNLPVAIKHISKQKISDMVLMGHQRVPMEVYLLSKVSNLPGVIGLLDYYERDDSVIIVMERPESVKDLFDYITDKVVLNEFLARDFFRQIVHTVLQSHKAGVIHRDIKDENILVDLKTNKLKLIDFGSGALLRDTVYTDFDGTRVYAPPEWIRSGKYFGRSATVWSLGILLYAMVCGDVPFELDDEILRANIVFKSRMTPNSKPLRLSAECMDLIKQCLRLNPRERLDIDKLLLHPWFRCQLPEYEDELMAAAAAAEPASAAEQADEEVQYGPLPPLSVALGEEAAP</sequence>
<dbReference type="OrthoDB" id="193931at2759"/>
<dbReference type="InterPro" id="IPR000719">
    <property type="entry name" value="Prot_kinase_dom"/>
</dbReference>
<evidence type="ECO:0000256" key="16">
    <source>
        <dbReference type="RuleBase" id="RU000304"/>
    </source>
</evidence>
<evidence type="ECO:0000256" key="6">
    <source>
        <dbReference type="ARBA" id="ARBA00022679"/>
    </source>
</evidence>
<evidence type="ECO:0000256" key="2">
    <source>
        <dbReference type="ARBA" id="ARBA00012513"/>
    </source>
</evidence>
<evidence type="ECO:0000256" key="15">
    <source>
        <dbReference type="PROSITE-ProRule" id="PRU10141"/>
    </source>
</evidence>
<evidence type="ECO:0000256" key="1">
    <source>
        <dbReference type="ARBA" id="ARBA00004192"/>
    </source>
</evidence>
<dbReference type="InterPro" id="IPR011009">
    <property type="entry name" value="Kinase-like_dom_sf"/>
</dbReference>
<keyword evidence="7 15" id="KW-0547">Nucleotide-binding</keyword>
<accession>A0A8S1D795</accession>
<dbReference type="GO" id="GO:0005737">
    <property type="term" value="C:cytoplasm"/>
    <property type="evidence" value="ECO:0007669"/>
    <property type="project" value="TreeGrafter"/>
</dbReference>
<comment type="similarity">
    <text evidence="16">Belongs to the protein kinase superfamily.</text>
</comment>
<feature type="binding site" evidence="14">
    <location>
        <position position="98"/>
    </location>
    <ligand>
        <name>ATP</name>
        <dbReference type="ChEBI" id="CHEBI:30616"/>
    </ligand>
</feature>
<evidence type="ECO:0000256" key="9">
    <source>
        <dbReference type="ARBA" id="ARBA00022840"/>
    </source>
</evidence>
<dbReference type="PANTHER" id="PTHR22984:SF25">
    <property type="entry name" value="PROTEIN KINASE DOMAIN-CONTAINING PROTEIN"/>
    <property type="match status" value="1"/>
</dbReference>
<feature type="binding site" evidence="14">
    <location>
        <position position="91"/>
    </location>
    <ligand>
        <name>ATP</name>
        <dbReference type="ChEBI" id="CHEBI:30616"/>
    </ligand>
</feature>
<evidence type="ECO:0000256" key="17">
    <source>
        <dbReference type="SAM" id="MobiDB-lite"/>
    </source>
</evidence>
<dbReference type="Pfam" id="PF00069">
    <property type="entry name" value="Pkinase"/>
    <property type="match status" value="1"/>
</dbReference>
<feature type="binding site" evidence="14">
    <location>
        <begin position="17"/>
        <end position="25"/>
    </location>
    <ligand>
        <name>ATP</name>
        <dbReference type="ChEBI" id="CHEBI:30616"/>
    </ligand>
</feature>
<dbReference type="GO" id="GO:0005524">
    <property type="term" value="F:ATP binding"/>
    <property type="evidence" value="ECO:0007669"/>
    <property type="project" value="UniProtKB-UniRule"/>
</dbReference>
<dbReference type="PIRSF" id="PIRSF037993">
    <property type="entry name" value="STPK_Pim-1"/>
    <property type="match status" value="1"/>
</dbReference>
<dbReference type="GO" id="GO:0004674">
    <property type="term" value="F:protein serine/threonine kinase activity"/>
    <property type="evidence" value="ECO:0007669"/>
    <property type="project" value="UniProtKB-KW"/>
</dbReference>
<dbReference type="PROSITE" id="PS50011">
    <property type="entry name" value="PROTEIN_KINASE_DOM"/>
    <property type="match status" value="1"/>
</dbReference>
<comment type="caution">
    <text evidence="19">The sequence shown here is derived from an EMBL/GenBank/DDBJ whole genome shotgun (WGS) entry which is preliminary data.</text>
</comment>
<keyword evidence="8" id="KW-0418">Kinase</keyword>
<dbReference type="Gene3D" id="3.30.200.20">
    <property type="entry name" value="Phosphorylase Kinase, domain 1"/>
    <property type="match status" value="1"/>
</dbReference>
<name>A0A8S1D795_9INSE</name>
<evidence type="ECO:0000256" key="11">
    <source>
        <dbReference type="ARBA" id="ARBA00047899"/>
    </source>
</evidence>
<keyword evidence="9 14" id="KW-0067">ATP-binding</keyword>
<dbReference type="InterPro" id="IPR017441">
    <property type="entry name" value="Protein_kinase_ATP_BS"/>
</dbReference>
<protein>
    <recommendedName>
        <fullName evidence="3">Serine/threonine-protein kinase 1</fullName>
        <ecNumber evidence="2">2.7.11.1</ecNumber>
    </recommendedName>
</protein>
<evidence type="ECO:0000256" key="13">
    <source>
        <dbReference type="PIRSR" id="PIRSR037993-1"/>
    </source>
</evidence>
<dbReference type="PANTHER" id="PTHR22984">
    <property type="entry name" value="SERINE/THREONINE-PROTEIN KINASE PIM"/>
    <property type="match status" value="1"/>
</dbReference>
<dbReference type="GO" id="GO:0030430">
    <property type="term" value="C:host cell cytoplasm"/>
    <property type="evidence" value="ECO:0007669"/>
    <property type="project" value="UniProtKB-SubCell"/>
</dbReference>